<feature type="transmembrane region" description="Helical" evidence="1">
    <location>
        <begin position="97"/>
        <end position="120"/>
    </location>
</feature>
<evidence type="ECO:0000256" key="1">
    <source>
        <dbReference type="SAM" id="Phobius"/>
    </source>
</evidence>
<protein>
    <submittedName>
        <fullName evidence="2">Uncharacterized protein</fullName>
    </submittedName>
</protein>
<name>A0A5N6UY96_ASPTM</name>
<keyword evidence="1" id="KW-0812">Transmembrane</keyword>
<dbReference type="PANTHER" id="PTHR35041:SF6">
    <property type="entry name" value="FORMYLMETHIONINE DEFORMYLASE-LIKE PROTEIN-RELATED"/>
    <property type="match status" value="1"/>
</dbReference>
<keyword evidence="1" id="KW-0472">Membrane</keyword>
<dbReference type="EMBL" id="ML738616">
    <property type="protein sequence ID" value="KAE8163584.1"/>
    <property type="molecule type" value="Genomic_DNA"/>
</dbReference>
<evidence type="ECO:0000313" key="3">
    <source>
        <dbReference type="Proteomes" id="UP000326950"/>
    </source>
</evidence>
<feature type="transmembrane region" description="Helical" evidence="1">
    <location>
        <begin position="155"/>
        <end position="174"/>
    </location>
</feature>
<dbReference type="AlphaFoldDB" id="A0A5N6UY96"/>
<reference evidence="2 3" key="1">
    <citation type="submission" date="2019-04" db="EMBL/GenBank/DDBJ databases">
        <title>Friends and foes A comparative genomics study of 23 Aspergillus species from section Flavi.</title>
        <authorList>
            <consortium name="DOE Joint Genome Institute"/>
            <person name="Kjaerbolling I."/>
            <person name="Vesth T."/>
            <person name="Frisvad J.C."/>
            <person name="Nybo J.L."/>
            <person name="Theobald S."/>
            <person name="Kildgaard S."/>
            <person name="Isbrandt T."/>
            <person name="Kuo A."/>
            <person name="Sato A."/>
            <person name="Lyhne E.K."/>
            <person name="Kogle M.E."/>
            <person name="Wiebenga A."/>
            <person name="Kun R.S."/>
            <person name="Lubbers R.J."/>
            <person name="Makela M.R."/>
            <person name="Barry K."/>
            <person name="Chovatia M."/>
            <person name="Clum A."/>
            <person name="Daum C."/>
            <person name="Haridas S."/>
            <person name="He G."/>
            <person name="LaButti K."/>
            <person name="Lipzen A."/>
            <person name="Mondo S."/>
            <person name="Riley R."/>
            <person name="Salamov A."/>
            <person name="Simmons B.A."/>
            <person name="Magnuson J.K."/>
            <person name="Henrissat B."/>
            <person name="Mortensen U.H."/>
            <person name="Larsen T.O."/>
            <person name="Devries R.P."/>
            <person name="Grigoriev I.V."/>
            <person name="Machida M."/>
            <person name="Baker S.E."/>
            <person name="Andersen M.R."/>
        </authorList>
    </citation>
    <scope>NUCLEOTIDE SEQUENCE [LARGE SCALE GENOMIC DNA]</scope>
    <source>
        <strain evidence="2 3">CBS 117626</strain>
    </source>
</reference>
<dbReference type="PANTHER" id="PTHR35041">
    <property type="entry name" value="MEDIATOR OF RNA POLYMERASE II TRANSCRIPTION SUBUNIT 1"/>
    <property type="match status" value="1"/>
</dbReference>
<keyword evidence="3" id="KW-1185">Reference proteome</keyword>
<feature type="transmembrane region" description="Helical" evidence="1">
    <location>
        <begin position="53"/>
        <end position="76"/>
    </location>
</feature>
<feature type="transmembrane region" description="Helical" evidence="1">
    <location>
        <begin position="533"/>
        <end position="557"/>
    </location>
</feature>
<accession>A0A5N6UY96</accession>
<dbReference type="OrthoDB" id="5322539at2759"/>
<organism evidence="2 3">
    <name type="scientific">Aspergillus tamarii</name>
    <dbReference type="NCBI Taxonomy" id="41984"/>
    <lineage>
        <taxon>Eukaryota</taxon>
        <taxon>Fungi</taxon>
        <taxon>Dikarya</taxon>
        <taxon>Ascomycota</taxon>
        <taxon>Pezizomycotina</taxon>
        <taxon>Eurotiomycetes</taxon>
        <taxon>Eurotiomycetidae</taxon>
        <taxon>Eurotiales</taxon>
        <taxon>Aspergillaceae</taxon>
        <taxon>Aspergillus</taxon>
        <taxon>Aspergillus subgen. Circumdati</taxon>
    </lineage>
</organism>
<dbReference type="Proteomes" id="UP000326950">
    <property type="component" value="Unassembled WGS sequence"/>
</dbReference>
<sequence length="677" mass="75151">MRFRHKPTVKADHYPLDQYPSISETPIAGHEPDGIPRNQEQVCQWGIGWKTTFILSGSYIMALALAITHLVVFRYLDKKFEDDPNVPSQSHVTAASTILANLVGFLIRICLAAAFTQYFWHLVRITPMQLQTLELLYTMRGSPTSFFSMTALQKGWMLVVITVIFWAIPIAMSFPSSAMTVKNAIYTHIIPQIVPSMVPQETWGSNTTELLEKGLAMYVTPNDADVNALDNIQVIAINPLHFATLHTTVKPEMQQLATESMVNGAPRTMDSPCGMNCSYEISFDGPYFNCNHTITDHITPGDYNTSSAHVQIYTSNWTTAQNKPDGGIIRDYRIENLEVHDFFLNASSAYQLSYATHAFTCRPRRAKYHVVQQFRNGQQSSTVTTRDAQDLVSMDEMLYFSKDNMTAGVVDQIRDRNIMTLIVAMANVLTGTVTGVTIGIDNGSIPQQAFVSGITVTESASVMSTRLYSSYSNTWKGAIVEDWDRLFNITEDSLNSMLANITLSVINQFQLNTDSTNVTRHDLRTQFAFSRPLNLLLSYFLSLGVALPLAAVGYWSLRQNGVPATDNGFLQVAMTTRGSPELDQLAKGGCLGGNHNESAQLKQLEVQFGELSRADISREEPNSFGASTPELRMAGFAPKDEVTPLLRGERYGVTYDDKAAVSKVRDGSLLTDDDGHN</sequence>
<evidence type="ECO:0000313" key="2">
    <source>
        <dbReference type="EMBL" id="KAE8163584.1"/>
    </source>
</evidence>
<proteinExistence type="predicted"/>
<gene>
    <name evidence="2" type="ORF">BDV40DRAFT_299319</name>
</gene>
<keyword evidence="1" id="KW-1133">Transmembrane helix</keyword>